<dbReference type="InParanoid" id="A0A1B6P7D4"/>
<dbReference type="Gramene" id="KXG21619">
    <property type="protein sequence ID" value="KXG21619"/>
    <property type="gene ID" value="SORBI_3009G087540"/>
</dbReference>
<dbReference type="Proteomes" id="UP000000768">
    <property type="component" value="Chromosome 9"/>
</dbReference>
<accession>A0A1B6P7D4</accession>
<sequence>MNAQLLISILRLSETSFLVKIRVLWRSNCFKFPLCAVMVNYTAVSIRQFKSTFATTRAQEKSIWRVTFLGQFIQEKRVYCTSLKLRWVSPATLQLRDDVSYALEYSNELTTNLCKVVWRQTIEDNMLWIFKD</sequence>
<evidence type="ECO:0000313" key="2">
    <source>
        <dbReference type="Proteomes" id="UP000000768"/>
    </source>
</evidence>
<keyword evidence="2" id="KW-1185">Reference proteome</keyword>
<dbReference type="EMBL" id="CM000768">
    <property type="protein sequence ID" value="KXG21619.2"/>
    <property type="molecule type" value="Genomic_DNA"/>
</dbReference>
<reference evidence="1 2" key="1">
    <citation type="journal article" date="2009" name="Nature">
        <title>The Sorghum bicolor genome and the diversification of grasses.</title>
        <authorList>
            <person name="Paterson A.H."/>
            <person name="Bowers J.E."/>
            <person name="Bruggmann R."/>
            <person name="Dubchak I."/>
            <person name="Grimwood J."/>
            <person name="Gundlach H."/>
            <person name="Haberer G."/>
            <person name="Hellsten U."/>
            <person name="Mitros T."/>
            <person name="Poliakov A."/>
            <person name="Schmutz J."/>
            <person name="Spannagl M."/>
            <person name="Tang H."/>
            <person name="Wang X."/>
            <person name="Wicker T."/>
            <person name="Bharti A.K."/>
            <person name="Chapman J."/>
            <person name="Feltus F.A."/>
            <person name="Gowik U."/>
            <person name="Grigoriev I.V."/>
            <person name="Lyons E."/>
            <person name="Maher C.A."/>
            <person name="Martis M."/>
            <person name="Narechania A."/>
            <person name="Otillar R.P."/>
            <person name="Penning B.W."/>
            <person name="Salamov A.A."/>
            <person name="Wang Y."/>
            <person name="Zhang L."/>
            <person name="Carpita N.C."/>
            <person name="Freeling M."/>
            <person name="Gingle A.R."/>
            <person name="Hash C.T."/>
            <person name="Keller B."/>
            <person name="Klein P."/>
            <person name="Kresovich S."/>
            <person name="McCann M.C."/>
            <person name="Ming R."/>
            <person name="Peterson D.G."/>
            <person name="Mehboob-ur-Rahman"/>
            <person name="Ware D."/>
            <person name="Westhoff P."/>
            <person name="Mayer K.F."/>
            <person name="Messing J."/>
            <person name="Rokhsar D.S."/>
        </authorList>
    </citation>
    <scope>NUCLEOTIDE SEQUENCE [LARGE SCALE GENOMIC DNA]</scope>
    <source>
        <strain evidence="2">cv. BTx623</strain>
    </source>
</reference>
<dbReference type="AlphaFoldDB" id="A0A1B6P7D4"/>
<name>A0A1B6P7D4_SORBI</name>
<evidence type="ECO:0000313" key="1">
    <source>
        <dbReference type="EMBL" id="KXG21619.2"/>
    </source>
</evidence>
<proteinExistence type="predicted"/>
<gene>
    <name evidence="1" type="ORF">SORBI_3009G087540</name>
</gene>
<organism evidence="1 2">
    <name type="scientific">Sorghum bicolor</name>
    <name type="common">Sorghum</name>
    <name type="synonym">Sorghum vulgare</name>
    <dbReference type="NCBI Taxonomy" id="4558"/>
    <lineage>
        <taxon>Eukaryota</taxon>
        <taxon>Viridiplantae</taxon>
        <taxon>Streptophyta</taxon>
        <taxon>Embryophyta</taxon>
        <taxon>Tracheophyta</taxon>
        <taxon>Spermatophyta</taxon>
        <taxon>Magnoliopsida</taxon>
        <taxon>Liliopsida</taxon>
        <taxon>Poales</taxon>
        <taxon>Poaceae</taxon>
        <taxon>PACMAD clade</taxon>
        <taxon>Panicoideae</taxon>
        <taxon>Andropogonodae</taxon>
        <taxon>Andropogoneae</taxon>
        <taxon>Sorghinae</taxon>
        <taxon>Sorghum</taxon>
    </lineage>
</organism>
<reference evidence="2" key="2">
    <citation type="journal article" date="2018" name="Plant J.">
        <title>The Sorghum bicolor reference genome: improved assembly, gene annotations, a transcriptome atlas, and signatures of genome organization.</title>
        <authorList>
            <person name="McCormick R.F."/>
            <person name="Truong S.K."/>
            <person name="Sreedasyam A."/>
            <person name="Jenkins J."/>
            <person name="Shu S."/>
            <person name="Sims D."/>
            <person name="Kennedy M."/>
            <person name="Amirebrahimi M."/>
            <person name="Weers B.D."/>
            <person name="McKinley B."/>
            <person name="Mattison A."/>
            <person name="Morishige D.T."/>
            <person name="Grimwood J."/>
            <person name="Schmutz J."/>
            <person name="Mullet J.E."/>
        </authorList>
    </citation>
    <scope>NUCLEOTIDE SEQUENCE [LARGE SCALE GENOMIC DNA]</scope>
    <source>
        <strain evidence="2">cv. BTx623</strain>
    </source>
</reference>
<protein>
    <submittedName>
        <fullName evidence="1">Uncharacterized protein</fullName>
    </submittedName>
</protein>